<dbReference type="EMBL" id="JACHEP010000013">
    <property type="protein sequence ID" value="MBB5325287.1"/>
    <property type="molecule type" value="Genomic_DNA"/>
</dbReference>
<keyword evidence="1" id="KW-0812">Transmembrane</keyword>
<keyword evidence="1" id="KW-0472">Membrane</keyword>
<name>A0A7W8MV75_9BACL</name>
<evidence type="ECO:0000256" key="1">
    <source>
        <dbReference type="SAM" id="Phobius"/>
    </source>
</evidence>
<protein>
    <submittedName>
        <fullName evidence="2">Ca2+/Na+ antiporter</fullName>
    </submittedName>
</protein>
<evidence type="ECO:0000313" key="2">
    <source>
        <dbReference type="EMBL" id="MBB5325287.1"/>
    </source>
</evidence>
<feature type="transmembrane region" description="Helical" evidence="1">
    <location>
        <begin position="31"/>
        <end position="49"/>
    </location>
</feature>
<reference evidence="2 3" key="1">
    <citation type="submission" date="2020-08" db="EMBL/GenBank/DDBJ databases">
        <title>Genomic Encyclopedia of Type Strains, Phase IV (KMG-IV): sequencing the most valuable type-strain genomes for metagenomic binning, comparative biology and taxonomic classification.</title>
        <authorList>
            <person name="Goeker M."/>
        </authorList>
    </citation>
    <scope>NUCLEOTIDE SEQUENCE [LARGE SCALE GENOMIC DNA]</scope>
    <source>
        <strain evidence="2 3">DSM 16325</strain>
    </source>
</reference>
<organism evidence="2 3">
    <name type="scientific">Anoxybacteroides tepidamans</name>
    <dbReference type="NCBI Taxonomy" id="265948"/>
    <lineage>
        <taxon>Bacteria</taxon>
        <taxon>Bacillati</taxon>
        <taxon>Bacillota</taxon>
        <taxon>Bacilli</taxon>
        <taxon>Bacillales</taxon>
        <taxon>Anoxybacillaceae</taxon>
        <taxon>Anoxybacteroides</taxon>
    </lineage>
</organism>
<keyword evidence="3" id="KW-1185">Reference proteome</keyword>
<proteinExistence type="predicted"/>
<accession>A0A7W8MV75</accession>
<keyword evidence="1" id="KW-1133">Transmembrane helix</keyword>
<sequence>MKDNNWYTFTIFTIGILSIFYMISHLHIDRWLEFLIIILFIFCLDFFTIKLPSGDQYNGNIVGLLYILFKFDWATALLVFYFSVLINYCS</sequence>
<dbReference type="AlphaFoldDB" id="A0A7W8MV75"/>
<feature type="transmembrane region" description="Helical" evidence="1">
    <location>
        <begin position="6"/>
        <end position="24"/>
    </location>
</feature>
<feature type="transmembrane region" description="Helical" evidence="1">
    <location>
        <begin position="61"/>
        <end position="86"/>
    </location>
</feature>
<comment type="caution">
    <text evidence="2">The sequence shown here is derived from an EMBL/GenBank/DDBJ whole genome shotgun (WGS) entry which is preliminary data.</text>
</comment>
<dbReference type="Proteomes" id="UP000520011">
    <property type="component" value="Unassembled WGS sequence"/>
</dbReference>
<evidence type="ECO:0000313" key="3">
    <source>
        <dbReference type="Proteomes" id="UP000520011"/>
    </source>
</evidence>
<gene>
    <name evidence="2" type="ORF">HNQ34_002387</name>
</gene>